<dbReference type="RefSeq" id="XP_004351711.1">
    <property type="nucleotide sequence ID" value="XM_004351659.1"/>
</dbReference>
<dbReference type="GeneID" id="14867540"/>
<name>F4QAS3_CACFS</name>
<proteinExistence type="predicted"/>
<reference evidence="2" key="1">
    <citation type="journal article" date="2011" name="Genome Res.">
        <title>Phylogeny-wide analysis of social amoeba genomes highlights ancient origins for complex intercellular communication.</title>
        <authorList>
            <person name="Heidel A.J."/>
            <person name="Lawal H.M."/>
            <person name="Felder M."/>
            <person name="Schilde C."/>
            <person name="Helps N.R."/>
            <person name="Tunggal B."/>
            <person name="Rivero F."/>
            <person name="John U."/>
            <person name="Schleicher M."/>
            <person name="Eichinger L."/>
            <person name="Platzer M."/>
            <person name="Noegel A.A."/>
            <person name="Schaap P."/>
            <person name="Gloeckner G."/>
        </authorList>
    </citation>
    <scope>NUCLEOTIDE SEQUENCE [LARGE SCALE GENOMIC DNA]</scope>
    <source>
        <strain evidence="2">SH3</strain>
    </source>
</reference>
<protein>
    <submittedName>
        <fullName evidence="1">Uncharacterized protein</fullName>
    </submittedName>
</protein>
<keyword evidence="2" id="KW-1185">Reference proteome</keyword>
<dbReference type="AlphaFoldDB" id="F4QAS3"/>
<gene>
    <name evidence="1" type="ORF">DFA_09811</name>
</gene>
<evidence type="ECO:0000313" key="1">
    <source>
        <dbReference type="EMBL" id="EGG14991.1"/>
    </source>
</evidence>
<dbReference type="KEGG" id="dfa:DFA_09811"/>
<dbReference type="Proteomes" id="UP000007797">
    <property type="component" value="Unassembled WGS sequence"/>
</dbReference>
<organism evidence="1 2">
    <name type="scientific">Cavenderia fasciculata</name>
    <name type="common">Slime mold</name>
    <name type="synonym">Dictyostelium fasciculatum</name>
    <dbReference type="NCBI Taxonomy" id="261658"/>
    <lineage>
        <taxon>Eukaryota</taxon>
        <taxon>Amoebozoa</taxon>
        <taxon>Evosea</taxon>
        <taxon>Eumycetozoa</taxon>
        <taxon>Dictyostelia</taxon>
        <taxon>Acytosteliales</taxon>
        <taxon>Cavenderiaceae</taxon>
        <taxon>Cavenderia</taxon>
    </lineage>
</organism>
<sequence length="144" mass="16364">MSSASLLSHWAILYHESVMYNPTCLHMFHKDNGEAHFGFYYLDPNSTNNKSNTLVATTELSRQQVMAVCHEVTHGFQFDAPPNHHNCKSWTTEVLQHLDMKLPVVGVDQPPPHRTSIYIVNLLSEHSQRIDHPIMKSTTGCPIL</sequence>
<evidence type="ECO:0000313" key="2">
    <source>
        <dbReference type="Proteomes" id="UP000007797"/>
    </source>
</evidence>
<dbReference type="EMBL" id="GL883026">
    <property type="protein sequence ID" value="EGG14991.1"/>
    <property type="molecule type" value="Genomic_DNA"/>
</dbReference>
<accession>F4QAS3</accession>